<dbReference type="EMBL" id="JARBDR010000141">
    <property type="protein sequence ID" value="KAJ8320357.1"/>
    <property type="molecule type" value="Genomic_DNA"/>
</dbReference>
<organism evidence="1 2">
    <name type="scientific">Tegillarca granosa</name>
    <name type="common">Malaysian cockle</name>
    <name type="synonym">Anadara granosa</name>
    <dbReference type="NCBI Taxonomy" id="220873"/>
    <lineage>
        <taxon>Eukaryota</taxon>
        <taxon>Metazoa</taxon>
        <taxon>Spiralia</taxon>
        <taxon>Lophotrochozoa</taxon>
        <taxon>Mollusca</taxon>
        <taxon>Bivalvia</taxon>
        <taxon>Autobranchia</taxon>
        <taxon>Pteriomorphia</taxon>
        <taxon>Arcoida</taxon>
        <taxon>Arcoidea</taxon>
        <taxon>Arcidae</taxon>
        <taxon>Tegillarca</taxon>
    </lineage>
</organism>
<reference evidence="1 2" key="1">
    <citation type="submission" date="2022-12" db="EMBL/GenBank/DDBJ databases">
        <title>Chromosome-level genome of Tegillarca granosa.</title>
        <authorList>
            <person name="Kim J."/>
        </authorList>
    </citation>
    <scope>NUCLEOTIDE SEQUENCE [LARGE SCALE GENOMIC DNA]</scope>
    <source>
        <strain evidence="1">Teg-2019</strain>
        <tissue evidence="1">Adductor muscle</tissue>
    </source>
</reference>
<evidence type="ECO:0000313" key="1">
    <source>
        <dbReference type="EMBL" id="KAJ8320357.1"/>
    </source>
</evidence>
<gene>
    <name evidence="1" type="ORF">KUTeg_001944</name>
</gene>
<accession>A0ABQ9FUC8</accession>
<comment type="caution">
    <text evidence="1">The sequence shown here is derived from an EMBL/GenBank/DDBJ whole genome shotgun (WGS) entry which is preliminary data.</text>
</comment>
<keyword evidence="2" id="KW-1185">Reference proteome</keyword>
<proteinExistence type="predicted"/>
<dbReference type="Proteomes" id="UP001217089">
    <property type="component" value="Unassembled WGS sequence"/>
</dbReference>
<protein>
    <submittedName>
        <fullName evidence="1">Uncharacterized protein</fullName>
    </submittedName>
</protein>
<name>A0ABQ9FUC8_TEGGR</name>
<evidence type="ECO:0000313" key="2">
    <source>
        <dbReference type="Proteomes" id="UP001217089"/>
    </source>
</evidence>
<sequence length="73" mass="8610">MTKERVFTLEIDQGFLNFNLQVLSVKAWVCAKVVCLTKNKSCNIKHKKQKYTIEQMMYPILQAMDTHEGRFKN</sequence>